<dbReference type="PANTHER" id="PTHR43027">
    <property type="entry name" value="DOXORUBICIN RESISTANCE ABC TRANSPORTER PERMEASE PROTEIN DRRC-RELATED"/>
    <property type="match status" value="1"/>
</dbReference>
<evidence type="ECO:0000256" key="4">
    <source>
        <dbReference type="ARBA" id="ARBA00023136"/>
    </source>
</evidence>
<evidence type="ECO:0000256" key="1">
    <source>
        <dbReference type="ARBA" id="ARBA00004141"/>
    </source>
</evidence>
<feature type="transmembrane region" description="Helical" evidence="5">
    <location>
        <begin position="20"/>
        <end position="39"/>
    </location>
</feature>
<dbReference type="GO" id="GO:0140359">
    <property type="term" value="F:ABC-type transporter activity"/>
    <property type="evidence" value="ECO:0007669"/>
    <property type="project" value="InterPro"/>
</dbReference>
<dbReference type="Proteomes" id="UP000199515">
    <property type="component" value="Unassembled WGS sequence"/>
</dbReference>
<gene>
    <name evidence="7" type="ORF">SAMN05421504_1021084</name>
</gene>
<dbReference type="InterPro" id="IPR013525">
    <property type="entry name" value="ABC2_TM"/>
</dbReference>
<accession>A0A1H3AXU6</accession>
<feature type="domain" description="ABC-2 type transporter transmembrane" evidence="6">
    <location>
        <begin position="7"/>
        <end position="196"/>
    </location>
</feature>
<evidence type="ECO:0000313" key="8">
    <source>
        <dbReference type="Proteomes" id="UP000199515"/>
    </source>
</evidence>
<dbReference type="EMBL" id="FNON01000002">
    <property type="protein sequence ID" value="SDX33944.1"/>
    <property type="molecule type" value="Genomic_DNA"/>
</dbReference>
<feature type="transmembrane region" description="Helical" evidence="5">
    <location>
        <begin position="60"/>
        <end position="79"/>
    </location>
</feature>
<dbReference type="Pfam" id="PF01061">
    <property type="entry name" value="ABC2_membrane"/>
    <property type="match status" value="1"/>
</dbReference>
<name>A0A1H3AXU6_9PSEU</name>
<dbReference type="InterPro" id="IPR052902">
    <property type="entry name" value="ABC-2_transporter"/>
</dbReference>
<keyword evidence="4 5" id="KW-0472">Membrane</keyword>
<sequence length="241" mass="25027">MSALTKLTATEAKLALRAPFFTAFGLLFPAVLLLAIGAIPGMRAVENGRRFIDGWAPSMIVVALAMLGLQAIPAAVATYRETGVLRRMATTPVHPANLLVAQLLVHVTTALLGIGLLIVAGAAVFGIPGPRHPLSFLLALVLGTVSVFSLGLLSAALAKTAKTASGIAMLAFIPIMFFGGVYVPRQFLPEVIQRIGAYLPPGIQALEESWTGAGAQPLQLVVLAGAAIGTAALAAKVFRWE</sequence>
<feature type="transmembrane region" description="Helical" evidence="5">
    <location>
        <begin position="164"/>
        <end position="184"/>
    </location>
</feature>
<evidence type="ECO:0000256" key="5">
    <source>
        <dbReference type="SAM" id="Phobius"/>
    </source>
</evidence>
<dbReference type="PANTHER" id="PTHR43027:SF2">
    <property type="entry name" value="TRANSPORT PERMEASE PROTEIN"/>
    <property type="match status" value="1"/>
</dbReference>
<keyword evidence="3 5" id="KW-1133">Transmembrane helix</keyword>
<reference evidence="7 8" key="1">
    <citation type="submission" date="2016-10" db="EMBL/GenBank/DDBJ databases">
        <authorList>
            <person name="de Groot N.N."/>
        </authorList>
    </citation>
    <scope>NUCLEOTIDE SEQUENCE [LARGE SCALE GENOMIC DNA]</scope>
    <source>
        <strain evidence="7 8">CPCC 202699</strain>
    </source>
</reference>
<evidence type="ECO:0000256" key="3">
    <source>
        <dbReference type="ARBA" id="ARBA00022989"/>
    </source>
</evidence>
<organism evidence="7 8">
    <name type="scientific">Amycolatopsis xylanica</name>
    <dbReference type="NCBI Taxonomy" id="589385"/>
    <lineage>
        <taxon>Bacteria</taxon>
        <taxon>Bacillati</taxon>
        <taxon>Actinomycetota</taxon>
        <taxon>Actinomycetes</taxon>
        <taxon>Pseudonocardiales</taxon>
        <taxon>Pseudonocardiaceae</taxon>
        <taxon>Amycolatopsis</taxon>
    </lineage>
</organism>
<proteinExistence type="predicted"/>
<evidence type="ECO:0000313" key="7">
    <source>
        <dbReference type="EMBL" id="SDX33944.1"/>
    </source>
</evidence>
<dbReference type="RefSeq" id="WP_176968584.1">
    <property type="nucleotide sequence ID" value="NZ_FNON01000002.1"/>
</dbReference>
<feature type="transmembrane region" description="Helical" evidence="5">
    <location>
        <begin position="99"/>
        <end position="127"/>
    </location>
</feature>
<dbReference type="GO" id="GO:0016020">
    <property type="term" value="C:membrane"/>
    <property type="evidence" value="ECO:0007669"/>
    <property type="project" value="UniProtKB-SubCell"/>
</dbReference>
<keyword evidence="8" id="KW-1185">Reference proteome</keyword>
<protein>
    <submittedName>
        <fullName evidence="7">ABC-2 type transport system permease protein</fullName>
    </submittedName>
</protein>
<comment type="subcellular location">
    <subcellularLocation>
        <location evidence="1">Membrane</location>
        <topology evidence="1">Multi-pass membrane protein</topology>
    </subcellularLocation>
</comment>
<feature type="transmembrane region" description="Helical" evidence="5">
    <location>
        <begin position="134"/>
        <end position="158"/>
    </location>
</feature>
<keyword evidence="2 5" id="KW-0812">Transmembrane</keyword>
<evidence type="ECO:0000259" key="6">
    <source>
        <dbReference type="Pfam" id="PF01061"/>
    </source>
</evidence>
<dbReference type="AlphaFoldDB" id="A0A1H3AXU6"/>
<evidence type="ECO:0000256" key="2">
    <source>
        <dbReference type="ARBA" id="ARBA00022692"/>
    </source>
</evidence>
<dbReference type="STRING" id="589385.SAMN05421504_1021084"/>